<feature type="compositionally biased region" description="Basic and acidic residues" evidence="2">
    <location>
        <begin position="306"/>
        <end position="323"/>
    </location>
</feature>
<keyword evidence="1" id="KW-0677">Repeat</keyword>
<feature type="region of interest" description="Disordered" evidence="2">
    <location>
        <begin position="488"/>
        <end position="536"/>
    </location>
</feature>
<reference evidence="3 4" key="1">
    <citation type="submission" date="2019-01" db="EMBL/GenBank/DDBJ databases">
        <title>A draft genome assembly of the solar-powered sea slug Elysia chlorotica.</title>
        <authorList>
            <person name="Cai H."/>
            <person name="Li Q."/>
            <person name="Fang X."/>
            <person name="Li J."/>
            <person name="Curtis N.E."/>
            <person name="Altenburger A."/>
            <person name="Shibata T."/>
            <person name="Feng M."/>
            <person name="Maeda T."/>
            <person name="Schwartz J.A."/>
            <person name="Shigenobu S."/>
            <person name="Lundholm N."/>
            <person name="Nishiyama T."/>
            <person name="Yang H."/>
            <person name="Hasebe M."/>
            <person name="Li S."/>
            <person name="Pierce S.K."/>
            <person name="Wang J."/>
        </authorList>
    </citation>
    <scope>NUCLEOTIDE SEQUENCE [LARGE SCALE GENOMIC DNA]</scope>
    <source>
        <strain evidence="3">EC2010</strain>
        <tissue evidence="3">Whole organism of an adult</tissue>
    </source>
</reference>
<name>A0A433UEH0_ELYCH</name>
<accession>A0A433UEH0</accession>
<protein>
    <recommendedName>
        <fullName evidence="5">MORN repeat-containing protein 5</fullName>
    </recommendedName>
</protein>
<dbReference type="AlphaFoldDB" id="A0A433UEH0"/>
<comment type="caution">
    <text evidence="3">The sequence shown here is derived from an EMBL/GenBank/DDBJ whole genome shotgun (WGS) entry which is preliminary data.</text>
</comment>
<evidence type="ECO:0000313" key="3">
    <source>
        <dbReference type="EMBL" id="RUS92178.1"/>
    </source>
</evidence>
<sequence length="604" mass="66947">TDGNRREPYVGEKRKFLRDGFGTYVFENSFFRYEGEWMKGKKHGHGKLLMKDGTYYEGQFINGEINGNGYKYFASSMAKYTGQFLNGEMHGHGIMTYLNGNVYEGQWYKNKKQGFGILKTSDKAVYEGTFHGHVRDGEGTQTYDNGDRYEGYWVLDQRNGHGDLWCADGSHYCGHFAHDMFHGAGVMTHASGIVYRGDWINGFPITMATKIVLLDVPDNPMIIRQGQPFSIRIECRNDEDELVEDQGREIQVMAGFKYRVPKQGSALFDMIEDVEDTPIPTPFGYEVVPYPLTDQLGEVAVPLTEDDSKMSTMIRDDEGMDENKGEEEGEDEGQEEQPDGGVPSTGREVSEELEAAASVAANMAALLTTSGDEAVADLAAAVIGEEGAGVGGDGAGQEDGLEEKQEEVTHLPPPMCSKPTQNGVCEWDNLQLAPPPPMYRPFVIMEEEAGPKKKSKAAQIREKIGEFEALFDSSGEEALDEINDLDNDGVNVNEIKPQKSKHGSKENIDGIENKEEPHEDQNEVKDKKLSKHGSSVMPSEIMSKAASISAVFSTHHNSPTLAAGEYVLIVQDVTSPPFMGRRLEPAFLLLKLKKPKKIIVRKPK</sequence>
<dbReference type="STRING" id="188477.A0A433UEH0"/>
<feature type="compositionally biased region" description="Basic and acidic residues" evidence="2">
    <location>
        <begin position="503"/>
        <end position="527"/>
    </location>
</feature>
<dbReference type="PANTHER" id="PTHR23084">
    <property type="entry name" value="PHOSPHATIDYLINOSITOL-4-PHOSPHATE 5-KINASE RELATED"/>
    <property type="match status" value="1"/>
</dbReference>
<dbReference type="Pfam" id="PF02493">
    <property type="entry name" value="MORN"/>
    <property type="match status" value="8"/>
</dbReference>
<evidence type="ECO:0000256" key="1">
    <source>
        <dbReference type="ARBA" id="ARBA00022737"/>
    </source>
</evidence>
<dbReference type="SMART" id="SM00698">
    <property type="entry name" value="MORN"/>
    <property type="match status" value="8"/>
</dbReference>
<evidence type="ECO:0000256" key="2">
    <source>
        <dbReference type="SAM" id="MobiDB-lite"/>
    </source>
</evidence>
<gene>
    <name evidence="3" type="ORF">EGW08_000031</name>
</gene>
<dbReference type="OrthoDB" id="423343at2759"/>
<feature type="non-terminal residue" evidence="3">
    <location>
        <position position="1"/>
    </location>
</feature>
<dbReference type="InterPro" id="IPR003409">
    <property type="entry name" value="MORN"/>
</dbReference>
<feature type="region of interest" description="Disordered" evidence="2">
    <location>
        <begin position="305"/>
        <end position="352"/>
    </location>
</feature>
<proteinExistence type="predicted"/>
<feature type="compositionally biased region" description="Acidic residues" evidence="2">
    <location>
        <begin position="324"/>
        <end position="338"/>
    </location>
</feature>
<dbReference type="SUPFAM" id="SSF82185">
    <property type="entry name" value="Histone H3 K4-specific methyltransferase SET7/9 N-terminal domain"/>
    <property type="match status" value="2"/>
</dbReference>
<dbReference type="PANTHER" id="PTHR23084:SF263">
    <property type="entry name" value="MORN REPEAT-CONTAINING PROTEIN 1"/>
    <property type="match status" value="1"/>
</dbReference>
<dbReference type="Proteomes" id="UP000271974">
    <property type="component" value="Unassembled WGS sequence"/>
</dbReference>
<evidence type="ECO:0008006" key="5">
    <source>
        <dbReference type="Google" id="ProtNLM"/>
    </source>
</evidence>
<organism evidence="3 4">
    <name type="scientific">Elysia chlorotica</name>
    <name type="common">Eastern emerald elysia</name>
    <name type="synonym">Sea slug</name>
    <dbReference type="NCBI Taxonomy" id="188477"/>
    <lineage>
        <taxon>Eukaryota</taxon>
        <taxon>Metazoa</taxon>
        <taxon>Spiralia</taxon>
        <taxon>Lophotrochozoa</taxon>
        <taxon>Mollusca</taxon>
        <taxon>Gastropoda</taxon>
        <taxon>Heterobranchia</taxon>
        <taxon>Euthyneura</taxon>
        <taxon>Panpulmonata</taxon>
        <taxon>Sacoglossa</taxon>
        <taxon>Placobranchoidea</taxon>
        <taxon>Plakobranchidae</taxon>
        <taxon>Elysia</taxon>
    </lineage>
</organism>
<keyword evidence="4" id="KW-1185">Reference proteome</keyword>
<evidence type="ECO:0000313" key="4">
    <source>
        <dbReference type="Proteomes" id="UP000271974"/>
    </source>
</evidence>
<dbReference type="EMBL" id="RQTK01000001">
    <property type="protein sequence ID" value="RUS92178.1"/>
    <property type="molecule type" value="Genomic_DNA"/>
</dbReference>
<dbReference type="Gene3D" id="2.20.110.10">
    <property type="entry name" value="Histone H3 K4-specific methyltransferase SET7/9 N-terminal domain"/>
    <property type="match status" value="3"/>
</dbReference>